<dbReference type="Gene3D" id="3.30.930.10">
    <property type="entry name" value="Bira Bifunctional Protein, Domain 2"/>
    <property type="match status" value="1"/>
</dbReference>
<comment type="catalytic activity">
    <reaction evidence="8">
        <text>tRNA(Gly) + glycine + ATP = glycyl-tRNA(Gly) + AMP + diphosphate</text>
        <dbReference type="Rhea" id="RHEA:16013"/>
        <dbReference type="Rhea" id="RHEA-COMP:9664"/>
        <dbReference type="Rhea" id="RHEA-COMP:9683"/>
        <dbReference type="ChEBI" id="CHEBI:30616"/>
        <dbReference type="ChEBI" id="CHEBI:33019"/>
        <dbReference type="ChEBI" id="CHEBI:57305"/>
        <dbReference type="ChEBI" id="CHEBI:78442"/>
        <dbReference type="ChEBI" id="CHEBI:78522"/>
        <dbReference type="ChEBI" id="CHEBI:456215"/>
        <dbReference type="EC" id="6.1.1.14"/>
    </reaction>
</comment>
<comment type="subcellular location">
    <subcellularLocation>
        <location evidence="8">Cytoplasm</location>
    </subcellularLocation>
</comment>
<dbReference type="GO" id="GO:0015966">
    <property type="term" value="P:diadenosine tetraphosphate biosynthetic process"/>
    <property type="evidence" value="ECO:0007669"/>
    <property type="project" value="UniProtKB-ARBA"/>
</dbReference>
<dbReference type="GO" id="GO:0004081">
    <property type="term" value="F:bis(5'-nucleosyl)-tetraphosphatase (asymmetrical) activity"/>
    <property type="evidence" value="ECO:0007669"/>
    <property type="project" value="UniProtKB-ARBA"/>
</dbReference>
<dbReference type="EC" id="6.1.1.14" evidence="8"/>
<comment type="similarity">
    <text evidence="1 8">Belongs to the class-II aminoacyl-tRNA synthetase family.</text>
</comment>
<evidence type="ECO:0000256" key="8">
    <source>
        <dbReference type="HAMAP-Rule" id="MF_00253"/>
    </source>
</evidence>
<feature type="domain" description="Aminoacyl-transfer RNA synthetases class-II family profile" evidence="9">
    <location>
        <begin position="158"/>
        <end position="411"/>
    </location>
</feature>
<feature type="binding site" evidence="8">
    <location>
        <position position="101"/>
    </location>
    <ligand>
        <name>substrate</name>
    </ligand>
</feature>
<dbReference type="Pfam" id="PF03129">
    <property type="entry name" value="HGTP_anticodon"/>
    <property type="match status" value="1"/>
</dbReference>
<gene>
    <name evidence="8" type="primary">glyQS</name>
    <name evidence="10" type="ORF">H9I45_08165</name>
</gene>
<dbReference type="Gene3D" id="3.40.50.800">
    <property type="entry name" value="Anticodon-binding domain"/>
    <property type="match status" value="1"/>
</dbReference>
<evidence type="ECO:0000256" key="2">
    <source>
        <dbReference type="ARBA" id="ARBA00022490"/>
    </source>
</evidence>
<dbReference type="InterPro" id="IPR004154">
    <property type="entry name" value="Anticodon-bd"/>
</dbReference>
<dbReference type="InterPro" id="IPR002314">
    <property type="entry name" value="aa-tRNA-synt_IIb"/>
</dbReference>
<evidence type="ECO:0000313" key="11">
    <source>
        <dbReference type="Proteomes" id="UP000516764"/>
    </source>
</evidence>
<dbReference type="Proteomes" id="UP000516764">
    <property type="component" value="Chromosome"/>
</dbReference>
<feature type="binding site" evidence="8">
    <location>
        <begin position="332"/>
        <end position="333"/>
    </location>
    <ligand>
        <name>ATP</name>
        <dbReference type="ChEBI" id="CHEBI:30616"/>
    </ligand>
</feature>
<evidence type="ECO:0000256" key="6">
    <source>
        <dbReference type="ARBA" id="ARBA00022917"/>
    </source>
</evidence>
<evidence type="ECO:0000259" key="9">
    <source>
        <dbReference type="PROSITE" id="PS50862"/>
    </source>
</evidence>
<dbReference type="GO" id="GO:0006426">
    <property type="term" value="P:glycyl-tRNA aminoacylation"/>
    <property type="evidence" value="ECO:0007669"/>
    <property type="project" value="UniProtKB-UniRule"/>
</dbReference>
<dbReference type="RefSeq" id="WP_088355325.1">
    <property type="nucleotide sequence ID" value="NZ_CP061813.1"/>
</dbReference>
<dbReference type="Pfam" id="PF00587">
    <property type="entry name" value="tRNA-synt_2b"/>
    <property type="match status" value="1"/>
</dbReference>
<dbReference type="InterPro" id="IPR022961">
    <property type="entry name" value="Gly_tRNA_ligase_bac"/>
</dbReference>
<dbReference type="GO" id="GO:1990742">
    <property type="term" value="C:microvesicle"/>
    <property type="evidence" value="ECO:0007669"/>
    <property type="project" value="UniProtKB-ARBA"/>
</dbReference>
<feature type="binding site" evidence="8">
    <location>
        <begin position="376"/>
        <end position="379"/>
    </location>
    <ligand>
        <name>ATP</name>
        <dbReference type="ChEBI" id="CHEBI:30616"/>
    </ligand>
</feature>
<comment type="function">
    <text evidence="8">Catalyzes the attachment of glycine to tRNA(Gly).</text>
</comment>
<evidence type="ECO:0000256" key="4">
    <source>
        <dbReference type="ARBA" id="ARBA00022741"/>
    </source>
</evidence>
<dbReference type="PROSITE" id="PS50862">
    <property type="entry name" value="AA_TRNA_LIGASE_II"/>
    <property type="match status" value="1"/>
</dbReference>
<proteinExistence type="inferred from homology"/>
<dbReference type="KEGG" id="phal:H9I45_08165"/>
<dbReference type="PANTHER" id="PTHR10745">
    <property type="entry name" value="GLYCYL-TRNA SYNTHETASE/DNA POLYMERASE SUBUNIT GAMMA-2"/>
    <property type="match status" value="1"/>
</dbReference>
<dbReference type="NCBIfam" id="TIGR00389">
    <property type="entry name" value="glyS_dimeric"/>
    <property type="match status" value="1"/>
</dbReference>
<feature type="binding site" evidence="8">
    <location>
        <begin position="372"/>
        <end position="376"/>
    </location>
    <ligand>
        <name>substrate</name>
    </ligand>
</feature>
<keyword evidence="4 8" id="KW-0547">Nucleotide-binding</keyword>
<dbReference type="InterPro" id="IPR033731">
    <property type="entry name" value="GlyRS-like_core"/>
</dbReference>
<dbReference type="InterPro" id="IPR036621">
    <property type="entry name" value="Anticodon-bd_dom_sf"/>
</dbReference>
<evidence type="ECO:0000256" key="7">
    <source>
        <dbReference type="ARBA" id="ARBA00023146"/>
    </source>
</evidence>
<keyword evidence="5 8" id="KW-0067">ATP-binding</keyword>
<feature type="binding site" evidence="8">
    <location>
        <begin position="260"/>
        <end position="265"/>
    </location>
    <ligand>
        <name>ATP</name>
        <dbReference type="ChEBI" id="CHEBI:30616"/>
    </ligand>
</feature>
<evidence type="ECO:0000313" key="10">
    <source>
        <dbReference type="EMBL" id="QOD59351.1"/>
    </source>
</evidence>
<dbReference type="SUPFAM" id="SSF55681">
    <property type="entry name" value="Class II aaRS and biotin synthetases"/>
    <property type="match status" value="1"/>
</dbReference>
<protein>
    <recommendedName>
        <fullName evidence="8">Glycine--tRNA ligase</fullName>
        <ecNumber evidence="8">6.1.1.14</ecNumber>
    </recommendedName>
    <alternativeName>
        <fullName evidence="8">Glycyl-tRNA synthetase</fullName>
        <shortName evidence="8">GlyRS</shortName>
    </alternativeName>
</protein>
<dbReference type="EMBL" id="CP061813">
    <property type="protein sequence ID" value="QOD59351.1"/>
    <property type="molecule type" value="Genomic_DNA"/>
</dbReference>
<accession>A0A7L8ABJ7</accession>
<dbReference type="NCBIfam" id="NF003211">
    <property type="entry name" value="PRK04173.1"/>
    <property type="match status" value="1"/>
</dbReference>
<feature type="binding site" evidence="8">
    <location>
        <position position="218"/>
    </location>
    <ligand>
        <name>substrate</name>
    </ligand>
</feature>
<dbReference type="GO" id="GO:0005737">
    <property type="term" value="C:cytoplasm"/>
    <property type="evidence" value="ECO:0007669"/>
    <property type="project" value="UniProtKB-SubCell"/>
</dbReference>
<dbReference type="PRINTS" id="PR01043">
    <property type="entry name" value="TRNASYNTHGLY"/>
</dbReference>
<sequence>MAKQEDQFKKVLSHAKEYGYVFQSSEIYDGLSAVYDYAQNGVELKKNIRDYWWKAMVQMHENIVGIDAAILMHPTTWKASGHVDAFNDPLIDNKDSKKRYRADVLVEDFREKISEKIQKDVDKAKKRFGEAFNEEEFRNTNPNVLRRQKQMDEITLELTRVQEESDLVGFRQLIIDLGINCPVSGSKNWTEVKQFNLMFGTQIGASAENSTQVYLRPETAQGIFVNFLNVQKTGRMKIPFGIAQTGKAFRNEIVARQFIFRMREFEQMEMQFFVKPGTQKEWYKEWKETRLKWHLSLGMGAENYRFHDHDKLAHYADAAADIEFKFPFGFKELEGIHSRTDFDLKAHEEYSGKKLQYFDHEENKSYVPYVVETSIGLDRMFLAVFSNSLQEEALENGTTRTVLKLPAVLAPFKAAIFPLVKKDGLPEVARKIMDDLKWDFNVFYDEKDAVGKRYRRQDAAGTPFCITVDHDTLEDNCVTIRHRDTMEQKRVAIDDLKEIIKAEVDVKTWLQKM</sequence>
<organism evidence="10 11">
    <name type="scientific">Polaribacter haliotis</name>
    <dbReference type="NCBI Taxonomy" id="1888915"/>
    <lineage>
        <taxon>Bacteria</taxon>
        <taxon>Pseudomonadati</taxon>
        <taxon>Bacteroidota</taxon>
        <taxon>Flavobacteriia</taxon>
        <taxon>Flavobacteriales</taxon>
        <taxon>Flavobacteriaceae</taxon>
    </lineage>
</organism>
<evidence type="ECO:0000256" key="5">
    <source>
        <dbReference type="ARBA" id="ARBA00022840"/>
    </source>
</evidence>
<keyword evidence="2 8" id="KW-0963">Cytoplasm</keyword>
<evidence type="ECO:0000256" key="3">
    <source>
        <dbReference type="ARBA" id="ARBA00022598"/>
    </source>
</evidence>
<dbReference type="InterPro" id="IPR002315">
    <property type="entry name" value="tRNA-synt_gly"/>
</dbReference>
<evidence type="ECO:0000256" key="1">
    <source>
        <dbReference type="ARBA" id="ARBA00008226"/>
    </source>
</evidence>
<dbReference type="SUPFAM" id="SSF52954">
    <property type="entry name" value="Class II aaRS ABD-related"/>
    <property type="match status" value="1"/>
</dbReference>
<feature type="binding site" evidence="8">
    <location>
        <begin position="265"/>
        <end position="269"/>
    </location>
    <ligand>
        <name>substrate</name>
    </ligand>
</feature>
<dbReference type="OrthoDB" id="9760853at2"/>
<dbReference type="FunFam" id="3.40.50.800:FF:000002">
    <property type="entry name" value="Glycine--tRNA ligase"/>
    <property type="match status" value="1"/>
</dbReference>
<dbReference type="HAMAP" id="MF_00253_B">
    <property type="entry name" value="Gly_tRNA_synth_B"/>
    <property type="match status" value="1"/>
</dbReference>
<keyword evidence="6 8" id="KW-0648">Protein biosynthesis</keyword>
<dbReference type="GO" id="GO:0005524">
    <property type="term" value="F:ATP binding"/>
    <property type="evidence" value="ECO:0007669"/>
    <property type="project" value="UniProtKB-UniRule"/>
</dbReference>
<feature type="binding site" evidence="8">
    <location>
        <begin position="250"/>
        <end position="252"/>
    </location>
    <ligand>
        <name>ATP</name>
        <dbReference type="ChEBI" id="CHEBI:30616"/>
    </ligand>
</feature>
<name>A0A7L8ABJ7_9FLAO</name>
<comment type="subunit">
    <text evidence="8">Homodimer.</text>
</comment>
<keyword evidence="11" id="KW-1185">Reference proteome</keyword>
<dbReference type="InterPro" id="IPR027031">
    <property type="entry name" value="Gly-tRNA_synthase/POLG2"/>
</dbReference>
<dbReference type="PANTHER" id="PTHR10745:SF8">
    <property type="entry name" value="DNA POLYMERASE SUBUNIT GAMMA-2, MITOCHONDRIAL"/>
    <property type="match status" value="1"/>
</dbReference>
<reference evidence="10 11" key="1">
    <citation type="journal article" date="2016" name="Int. J. Syst. Evol. Microbiol.">
        <title>Polaribacter haliotis sp. nov., isolated from the gut of abalone Haliotis discus hannai.</title>
        <authorList>
            <person name="Kim Y.O."/>
            <person name="Park I.S."/>
            <person name="Park S."/>
            <person name="Nam B.H."/>
            <person name="Park J.M."/>
            <person name="Kim D.G."/>
            <person name="Yoon J.H."/>
        </authorList>
    </citation>
    <scope>NUCLEOTIDE SEQUENCE [LARGE SCALE GENOMIC DNA]</scope>
    <source>
        <strain evidence="10 11">KCTC 52418</strain>
    </source>
</reference>
<keyword evidence="7 8" id="KW-0030">Aminoacyl-tRNA synthetase</keyword>
<dbReference type="InterPro" id="IPR045864">
    <property type="entry name" value="aa-tRNA-synth_II/BPL/LPL"/>
</dbReference>
<dbReference type="AlphaFoldDB" id="A0A7L8ABJ7"/>
<dbReference type="CDD" id="cd00774">
    <property type="entry name" value="GlyRS-like_core"/>
    <property type="match status" value="1"/>
</dbReference>
<keyword evidence="3 8" id="KW-0436">Ligase</keyword>
<dbReference type="InterPro" id="IPR006195">
    <property type="entry name" value="aa-tRNA-synth_II"/>
</dbReference>
<dbReference type="Gene3D" id="3.30.40.230">
    <property type="match status" value="1"/>
</dbReference>
<dbReference type="GO" id="GO:0070062">
    <property type="term" value="C:extracellular exosome"/>
    <property type="evidence" value="ECO:0007669"/>
    <property type="project" value="UniProtKB-ARBA"/>
</dbReference>
<dbReference type="GO" id="GO:0004820">
    <property type="term" value="F:glycine-tRNA ligase activity"/>
    <property type="evidence" value="ECO:0007669"/>
    <property type="project" value="UniProtKB-UniRule"/>
</dbReference>
<dbReference type="CDD" id="cd00858">
    <property type="entry name" value="GlyRS_anticodon"/>
    <property type="match status" value="1"/>
</dbReference>